<dbReference type="RefSeq" id="WP_244192439.1">
    <property type="nucleotide sequence ID" value="NZ_CP015449.1"/>
</dbReference>
<evidence type="ECO:0000313" key="1">
    <source>
        <dbReference type="EMBL" id="AWH92932.1"/>
    </source>
</evidence>
<evidence type="ECO:0000313" key="2">
    <source>
        <dbReference type="Proteomes" id="UP000244928"/>
    </source>
</evidence>
<dbReference type="AlphaFoldDB" id="A0A2S1R9I9"/>
<keyword evidence="2" id="KW-1185">Reference proteome</keyword>
<dbReference type="Proteomes" id="UP000244928">
    <property type="component" value="Chromosome"/>
</dbReference>
<dbReference type="EMBL" id="CP015449">
    <property type="protein sequence ID" value="AWH92932.1"/>
    <property type="molecule type" value="Genomic_DNA"/>
</dbReference>
<proteinExistence type="predicted"/>
<protein>
    <submittedName>
        <fullName evidence="1">Uncharacterized protein</fullName>
    </submittedName>
</protein>
<organism evidence="1 2">
    <name type="scientific">Dietzia lutea</name>
    <dbReference type="NCBI Taxonomy" id="546160"/>
    <lineage>
        <taxon>Bacteria</taxon>
        <taxon>Bacillati</taxon>
        <taxon>Actinomycetota</taxon>
        <taxon>Actinomycetes</taxon>
        <taxon>Mycobacteriales</taxon>
        <taxon>Dietziaceae</taxon>
        <taxon>Dietzia</taxon>
    </lineage>
</organism>
<gene>
    <name evidence="1" type="ORF">A6035_12975</name>
</gene>
<dbReference type="KEGG" id="dlu:A6035_12975"/>
<name>A0A2S1R9I9_9ACTN</name>
<sequence length="128" mass="13962">MKFNRHFAIQQAWGKYLADPAGAGKKYGYSQYCALFAAHARIKDVVATLHHAPGRTMLVDWAGDTLDVLDAVTGQVTRLYLFVAVLPYSGAVFCRGFTDMNIRLTGGHRYCLRGPVAGNVDIALGGQQ</sequence>
<reference evidence="1 2" key="1">
    <citation type="submission" date="2016-04" db="EMBL/GenBank/DDBJ databases">
        <title>Complete genome sequence of Dietzia lutea YIM 80766T, a strain isolated from desert soil in Egypt.</title>
        <authorList>
            <person name="Zhao J."/>
            <person name="Hu B."/>
            <person name="Geng S."/>
            <person name="Nie Y."/>
            <person name="Tang Y."/>
        </authorList>
    </citation>
    <scope>NUCLEOTIDE SEQUENCE [LARGE SCALE GENOMIC DNA]</scope>
    <source>
        <strain evidence="1 2">YIM 80766</strain>
    </source>
</reference>
<accession>A0A2S1R9I9</accession>